<dbReference type="AlphaFoldDB" id="A0A163XMN8"/>
<proteinExistence type="predicted"/>
<organism evidence="1 2">
    <name type="scientific">Tardiphaga robiniae</name>
    <dbReference type="NCBI Taxonomy" id="943830"/>
    <lineage>
        <taxon>Bacteria</taxon>
        <taxon>Pseudomonadati</taxon>
        <taxon>Pseudomonadota</taxon>
        <taxon>Alphaproteobacteria</taxon>
        <taxon>Hyphomicrobiales</taxon>
        <taxon>Nitrobacteraceae</taxon>
        <taxon>Tardiphaga</taxon>
    </lineage>
</organism>
<reference evidence="1 2" key="1">
    <citation type="submission" date="2016-03" db="EMBL/GenBank/DDBJ databases">
        <title>Microsymbionts genomes from the relict species Vavilovia formosa (Stev.) Fed.</title>
        <authorList>
            <person name="Kopat V."/>
            <person name="Chirak E."/>
            <person name="Kimeklis A."/>
            <person name="Andronov E."/>
        </authorList>
    </citation>
    <scope>NUCLEOTIDE SEQUENCE [LARGE SCALE GENOMIC DNA]</scope>
    <source>
        <strain evidence="1 2">Vaf07</strain>
    </source>
</reference>
<protein>
    <submittedName>
        <fullName evidence="1">Uncharacterized protein</fullName>
    </submittedName>
</protein>
<dbReference type="Proteomes" id="UP000076574">
    <property type="component" value="Unassembled WGS sequence"/>
</dbReference>
<accession>A0A163XMN8</accession>
<sequence>MLRAASFVTTAPVRLRSAYDVLQAETPTHAVLDFALGGGSVAYGKLGRLVLGTIGVISLGVIPIIECLHGRFPLVRMEVLHLINADQSKHSLPVAYWPGLTPSLVQT</sequence>
<evidence type="ECO:0000313" key="1">
    <source>
        <dbReference type="EMBL" id="KZD21117.1"/>
    </source>
</evidence>
<evidence type="ECO:0000313" key="2">
    <source>
        <dbReference type="Proteomes" id="UP000076574"/>
    </source>
</evidence>
<gene>
    <name evidence="1" type="ORF">A4A58_15140</name>
</gene>
<dbReference type="EMBL" id="LVYV01000053">
    <property type="protein sequence ID" value="KZD21117.1"/>
    <property type="molecule type" value="Genomic_DNA"/>
</dbReference>
<keyword evidence="2" id="KW-1185">Reference proteome</keyword>
<comment type="caution">
    <text evidence="1">The sequence shown here is derived from an EMBL/GenBank/DDBJ whole genome shotgun (WGS) entry which is preliminary data.</text>
</comment>
<name>A0A163XMN8_9BRAD</name>